<protein>
    <submittedName>
        <fullName evidence="2">Uncharacterized protein</fullName>
    </submittedName>
</protein>
<dbReference type="eggNOG" id="ENOG502ZFFT">
    <property type="taxonomic scope" value="Bacteria"/>
</dbReference>
<organism evidence="2 3">
    <name type="scientific">Albidiferax ferrireducens (strain ATCC BAA-621 / DSM 15236 / T118)</name>
    <name type="common">Rhodoferax ferrireducens</name>
    <dbReference type="NCBI Taxonomy" id="338969"/>
    <lineage>
        <taxon>Bacteria</taxon>
        <taxon>Pseudomonadati</taxon>
        <taxon>Pseudomonadota</taxon>
        <taxon>Betaproteobacteria</taxon>
        <taxon>Burkholderiales</taxon>
        <taxon>Comamonadaceae</taxon>
        <taxon>Rhodoferax</taxon>
    </lineage>
</organism>
<dbReference type="Proteomes" id="UP000008332">
    <property type="component" value="Plasmid unnamed1"/>
</dbReference>
<dbReference type="AlphaFoldDB" id="Q21QF3"/>
<reference evidence="3" key="1">
    <citation type="submission" date="2006-02" db="EMBL/GenBank/DDBJ databases">
        <title>Complete sequence of plasmid 1 of Rhodoferax ferrireducens DSM 15236.</title>
        <authorList>
            <person name="Copeland A."/>
            <person name="Lucas S."/>
            <person name="Lapidus A."/>
            <person name="Barry K."/>
            <person name="Detter J.C."/>
            <person name="Glavina del Rio T."/>
            <person name="Hammon N."/>
            <person name="Israni S."/>
            <person name="Pitluck S."/>
            <person name="Brettin T."/>
            <person name="Bruce D."/>
            <person name="Han C."/>
            <person name="Tapia R."/>
            <person name="Gilna P."/>
            <person name="Kiss H."/>
            <person name="Schmutz J."/>
            <person name="Larimer F."/>
            <person name="Land M."/>
            <person name="Kyrpides N."/>
            <person name="Ivanova N."/>
            <person name="Richardson P."/>
        </authorList>
    </citation>
    <scope>NUCLEOTIDE SEQUENCE [LARGE SCALE GENOMIC DNA]</scope>
    <source>
        <strain evidence="3">ATCC BAA-621 / DSM 15236 / T118</strain>
        <plasmid evidence="3">Plasmid pDSM15236</plasmid>
    </source>
</reference>
<keyword evidence="3" id="KW-1185">Reference proteome</keyword>
<dbReference type="RefSeq" id="WP_011458747.1">
    <property type="nucleotide sequence ID" value="NC_007901.1"/>
</dbReference>
<name>Q21QF3_ALBFT</name>
<keyword evidence="2" id="KW-0614">Plasmid</keyword>
<dbReference type="KEGG" id="rfr:Rfer_4306"/>
<dbReference type="OrthoDB" id="9952948at2"/>
<feature type="transmembrane region" description="Helical" evidence="1">
    <location>
        <begin position="70"/>
        <end position="88"/>
    </location>
</feature>
<evidence type="ECO:0000313" key="2">
    <source>
        <dbReference type="EMBL" id="ABD71992.1"/>
    </source>
</evidence>
<geneLocation type="plasmid" evidence="3">
    <name>pDSM15236</name>
</geneLocation>
<dbReference type="HOGENOM" id="CLU_1979834_0_0_4"/>
<keyword evidence="1" id="KW-1133">Transmembrane helix</keyword>
<evidence type="ECO:0000313" key="3">
    <source>
        <dbReference type="Proteomes" id="UP000008332"/>
    </source>
</evidence>
<evidence type="ECO:0000256" key="1">
    <source>
        <dbReference type="SAM" id="Phobius"/>
    </source>
</evidence>
<dbReference type="EMBL" id="CP000268">
    <property type="protein sequence ID" value="ABD71992.1"/>
    <property type="molecule type" value="Genomic_DNA"/>
</dbReference>
<gene>
    <name evidence="2" type="ordered locus">Rfer_4306</name>
</gene>
<keyword evidence="1" id="KW-0812">Transmembrane</keyword>
<accession>Q21QF3</accession>
<sequence length="126" mass="14031" precursor="true">MKMQSLLGLIACLLWAGLVMSDAVTRSTNAIFGVSSKSVAALEWRKELVLHASFYGSVLATFLGATHNSVWSYIIAAAWAVLCLWYSFKIAALVNEKEEIESRVRHRKMAGLVRSIVRSELERNQS</sequence>
<proteinExistence type="predicted"/>
<keyword evidence="1" id="KW-0472">Membrane</keyword>